<dbReference type="GO" id="GO:0010333">
    <property type="term" value="F:terpene synthase activity"/>
    <property type="evidence" value="ECO:0007669"/>
    <property type="project" value="InterPro"/>
</dbReference>
<comment type="caution">
    <text evidence="3">The sequence shown here is derived from an EMBL/GenBank/DDBJ whole genome shotgun (WGS) entry which is preliminary data.</text>
</comment>
<keyword evidence="1" id="KW-0479">Metal-binding</keyword>
<name>A0A835PU93_VANPL</name>
<dbReference type="EMBL" id="JADCNM010000013">
    <property type="protein sequence ID" value="KAG0456207.1"/>
    <property type="molecule type" value="Genomic_DNA"/>
</dbReference>
<proteinExistence type="predicted"/>
<dbReference type="GO" id="GO:0016114">
    <property type="term" value="P:terpenoid biosynthetic process"/>
    <property type="evidence" value="ECO:0007669"/>
    <property type="project" value="InterPro"/>
</dbReference>
<evidence type="ECO:0000313" key="4">
    <source>
        <dbReference type="Proteomes" id="UP000639772"/>
    </source>
</evidence>
<evidence type="ECO:0000259" key="2">
    <source>
        <dbReference type="Pfam" id="PF03936"/>
    </source>
</evidence>
<feature type="domain" description="Terpene synthase metal-binding" evidence="2">
    <location>
        <begin position="2"/>
        <end position="109"/>
    </location>
</feature>
<dbReference type="Proteomes" id="UP000639772">
    <property type="component" value="Chromosome 13"/>
</dbReference>
<accession>A0A835PU93</accession>
<evidence type="ECO:0000256" key="1">
    <source>
        <dbReference type="ARBA" id="ARBA00022723"/>
    </source>
</evidence>
<dbReference type="AlphaFoldDB" id="A0A835PU93"/>
<dbReference type="InterPro" id="IPR005630">
    <property type="entry name" value="Terpene_synthase_metal-bd"/>
</dbReference>
<dbReference type="OrthoDB" id="780085at2759"/>
<protein>
    <recommendedName>
        <fullName evidence="2">Terpene synthase metal-binding domain-containing protein</fullName>
    </recommendedName>
</protein>
<dbReference type="Gene3D" id="1.10.600.10">
    <property type="entry name" value="Farnesyl Diphosphate Synthase"/>
    <property type="match status" value="1"/>
</dbReference>
<dbReference type="PANTHER" id="PTHR31225">
    <property type="entry name" value="OS04G0344100 PROTEIN-RELATED"/>
    <property type="match status" value="1"/>
</dbReference>
<evidence type="ECO:0000313" key="3">
    <source>
        <dbReference type="EMBL" id="KAG0456207.1"/>
    </source>
</evidence>
<sequence>MWYHSRHTPMLNVYLDNAWITIGSFTLITPAYLLSEDLTSTTLKEMELYLDVVRYSCTIVRLMDDLGTSTDELQRGDVSKSIQCYMKEKNVSEAVTRDHIKYLIRENWKGLNGEKIGRSKFEESFKRFVINFPRMAHLLYQYGDGFGKPNHETRVRIIYLLIEPIAL</sequence>
<dbReference type="InterPro" id="IPR050148">
    <property type="entry name" value="Terpene_synthase-like"/>
</dbReference>
<gene>
    <name evidence="3" type="ORF">HPP92_023995</name>
</gene>
<reference evidence="3 4" key="1">
    <citation type="journal article" date="2020" name="Nat. Food">
        <title>A phased Vanilla planifolia genome enables genetic improvement of flavour and production.</title>
        <authorList>
            <person name="Hasing T."/>
            <person name="Tang H."/>
            <person name="Brym M."/>
            <person name="Khazi F."/>
            <person name="Huang T."/>
            <person name="Chambers A.H."/>
        </authorList>
    </citation>
    <scope>NUCLEOTIDE SEQUENCE [LARGE SCALE GENOMIC DNA]</scope>
    <source>
        <tissue evidence="3">Leaf</tissue>
    </source>
</reference>
<dbReference type="SUPFAM" id="SSF48576">
    <property type="entry name" value="Terpenoid synthases"/>
    <property type="match status" value="1"/>
</dbReference>
<dbReference type="Pfam" id="PF03936">
    <property type="entry name" value="Terpene_synth_C"/>
    <property type="match status" value="1"/>
</dbReference>
<organism evidence="3 4">
    <name type="scientific">Vanilla planifolia</name>
    <name type="common">Vanilla</name>
    <dbReference type="NCBI Taxonomy" id="51239"/>
    <lineage>
        <taxon>Eukaryota</taxon>
        <taxon>Viridiplantae</taxon>
        <taxon>Streptophyta</taxon>
        <taxon>Embryophyta</taxon>
        <taxon>Tracheophyta</taxon>
        <taxon>Spermatophyta</taxon>
        <taxon>Magnoliopsida</taxon>
        <taxon>Liliopsida</taxon>
        <taxon>Asparagales</taxon>
        <taxon>Orchidaceae</taxon>
        <taxon>Vanilloideae</taxon>
        <taxon>Vanilleae</taxon>
        <taxon>Vanilla</taxon>
    </lineage>
</organism>
<dbReference type="InterPro" id="IPR008949">
    <property type="entry name" value="Isoprenoid_synthase_dom_sf"/>
</dbReference>
<dbReference type="GO" id="GO:0000287">
    <property type="term" value="F:magnesium ion binding"/>
    <property type="evidence" value="ECO:0007669"/>
    <property type="project" value="InterPro"/>
</dbReference>